<gene>
    <name evidence="2" type="ORF">Agub_g14708</name>
</gene>
<dbReference type="EMBL" id="BMAR01000059">
    <property type="protein sequence ID" value="GFR52173.1"/>
    <property type="molecule type" value="Genomic_DNA"/>
</dbReference>
<dbReference type="PANTHER" id="PTHR46999:SF1">
    <property type="entry name" value="ALPHA-GLUCAN WATER DIKINASE 1, CHLOROPLASTIC"/>
    <property type="match status" value="1"/>
</dbReference>
<dbReference type="Proteomes" id="UP001054857">
    <property type="component" value="Unassembled WGS sequence"/>
</dbReference>
<sequence>VGQRIRDEILAVQHRNGCKGGMMEEWHQKLHNNTSPDDVVICQALLDYIAAGLDLRAYWSTLHAAGITAQRLASFDRPIRSEPRFSGQQAAGLQRDLRAYLQTLRAVHGGDDLRSAADNVLGFEQRDMKGYHISVPPVPHVTSPQLATHLRALLALHDHLATANTNNSVSTAAAASTATSTATSTAADAASATSAAAAGPVVRHRSLHRPADVASLCGLPGAVRFMEMAVEARHLIRPFLDGGEAACGGRLVDVVFLDLALESALRTTLEGQMTAIRQLVAEATQPYIASSTAAAASHAAHVGSNGSSSGLGQQRRPPPAAPVAEAQAAADALSQVLEVLRAAVEAVALSSCPNDDLVAANKWLRLLATQADPRDARDRMLQTLALLERLQRAVAAQAVALLGLLQPAAEQLGGRLGVRQESLPHAGEEAVRGGPAAPLAQLLALLEPPLRRATGGSVWQIISRGGGDGSGTGDSGGGNNTVLAGWLREEPHLAAVQHEIMTHQPTVLLVDGITGSEEIPQGCVA</sequence>
<evidence type="ECO:0000256" key="1">
    <source>
        <dbReference type="SAM" id="MobiDB-lite"/>
    </source>
</evidence>
<dbReference type="PANTHER" id="PTHR46999">
    <property type="entry name" value="ALPHA-GLUCAN WATER DIKINASE 1, CHLOROPLASTIC-RELATED"/>
    <property type="match status" value="1"/>
</dbReference>
<name>A0AAD3HT48_9CHLO</name>
<evidence type="ECO:0000313" key="3">
    <source>
        <dbReference type="Proteomes" id="UP001054857"/>
    </source>
</evidence>
<feature type="non-terminal residue" evidence="2">
    <location>
        <position position="1"/>
    </location>
</feature>
<dbReference type="AlphaFoldDB" id="A0AAD3HT48"/>
<feature type="non-terminal residue" evidence="2">
    <location>
        <position position="525"/>
    </location>
</feature>
<comment type="caution">
    <text evidence="2">The sequence shown here is derived from an EMBL/GenBank/DDBJ whole genome shotgun (WGS) entry which is preliminary data.</text>
</comment>
<feature type="compositionally biased region" description="Low complexity" evidence="1">
    <location>
        <begin position="299"/>
        <end position="312"/>
    </location>
</feature>
<keyword evidence="3" id="KW-1185">Reference proteome</keyword>
<protein>
    <submittedName>
        <fullName evidence="2">Uncharacterized protein</fullName>
    </submittedName>
</protein>
<organism evidence="2 3">
    <name type="scientific">Astrephomene gubernaculifera</name>
    <dbReference type="NCBI Taxonomy" id="47775"/>
    <lineage>
        <taxon>Eukaryota</taxon>
        <taxon>Viridiplantae</taxon>
        <taxon>Chlorophyta</taxon>
        <taxon>core chlorophytes</taxon>
        <taxon>Chlorophyceae</taxon>
        <taxon>CS clade</taxon>
        <taxon>Chlamydomonadales</taxon>
        <taxon>Astrephomenaceae</taxon>
        <taxon>Astrephomene</taxon>
    </lineage>
</organism>
<reference evidence="2 3" key="1">
    <citation type="journal article" date="2021" name="Sci. Rep.">
        <title>Genome sequencing of the multicellular alga Astrephomene provides insights into convergent evolution of germ-soma differentiation.</title>
        <authorList>
            <person name="Yamashita S."/>
            <person name="Yamamoto K."/>
            <person name="Matsuzaki R."/>
            <person name="Suzuki S."/>
            <person name="Yamaguchi H."/>
            <person name="Hirooka S."/>
            <person name="Minakuchi Y."/>
            <person name="Miyagishima S."/>
            <person name="Kawachi M."/>
            <person name="Toyoda A."/>
            <person name="Nozaki H."/>
        </authorList>
    </citation>
    <scope>NUCLEOTIDE SEQUENCE [LARGE SCALE GENOMIC DNA]</scope>
    <source>
        <strain evidence="2 3">NIES-4017</strain>
    </source>
</reference>
<feature type="region of interest" description="Disordered" evidence="1">
    <location>
        <begin position="299"/>
        <end position="324"/>
    </location>
</feature>
<proteinExistence type="predicted"/>
<accession>A0AAD3HT48</accession>
<evidence type="ECO:0000313" key="2">
    <source>
        <dbReference type="EMBL" id="GFR52173.1"/>
    </source>
</evidence>